<comment type="caution">
    <text evidence="1">The sequence shown here is derived from an EMBL/GenBank/DDBJ whole genome shotgun (WGS) entry which is preliminary data.</text>
</comment>
<gene>
    <name evidence="1" type="ORF">ELI19_24080</name>
</gene>
<accession>A0ABD7PIF1</accession>
<keyword evidence="1" id="KW-0614">Plasmid</keyword>
<evidence type="ECO:0000313" key="1">
    <source>
        <dbReference type="EMBL" id="TAW24608.1"/>
    </source>
</evidence>
<proteinExistence type="predicted"/>
<organism evidence="1 2">
    <name type="scientific">Rhizobium leguminosarum</name>
    <dbReference type="NCBI Taxonomy" id="384"/>
    <lineage>
        <taxon>Bacteria</taxon>
        <taxon>Pseudomonadati</taxon>
        <taxon>Pseudomonadota</taxon>
        <taxon>Alphaproteobacteria</taxon>
        <taxon>Hyphomicrobiales</taxon>
        <taxon>Rhizobiaceae</taxon>
        <taxon>Rhizobium/Agrobacterium group</taxon>
        <taxon>Rhizobium</taxon>
    </lineage>
</organism>
<protein>
    <submittedName>
        <fullName evidence="1">Uncharacterized protein</fullName>
    </submittedName>
</protein>
<evidence type="ECO:0000313" key="2">
    <source>
        <dbReference type="Proteomes" id="UP000292036"/>
    </source>
</evidence>
<dbReference type="EMBL" id="SIPS01000002">
    <property type="protein sequence ID" value="TAW24608.1"/>
    <property type="molecule type" value="Genomic_DNA"/>
</dbReference>
<dbReference type="Proteomes" id="UP000292036">
    <property type="component" value="Unassembled WGS sequence"/>
</dbReference>
<dbReference type="AlphaFoldDB" id="A0ABD7PIF1"/>
<reference evidence="1 2" key="1">
    <citation type="submission" date="2019-02" db="EMBL/GenBank/DDBJ databases">
        <title>The genomic architecture of introgression among sibling species of bacteria.</title>
        <authorList>
            <person name="Cavassim M.I.A."/>
            <person name="Moeskjaer S."/>
            <person name="Moslemi C."/>
            <person name="Fields B."/>
            <person name="Bachmann A."/>
            <person name="Vilhjalmsson B."/>
            <person name="Schierup M.H."/>
            <person name="Young J.P.W."/>
            <person name="Andersen S.U."/>
        </authorList>
    </citation>
    <scope>NUCLEOTIDE SEQUENCE [LARGE SCALE GENOMIC DNA]</scope>
    <source>
        <strain evidence="1 2">SM151B</strain>
        <plasmid evidence="1">pSM151B_Rh01</plasmid>
    </source>
</reference>
<sequence>MSVEQRLTQPPRSVFRGCPKVDKKTSIADLYLGQKVGPYLFANNRFYVPPLLALRMCGHRYALSQEQRHFRSFI</sequence>
<name>A0ABD7PIF1_RHILE</name>
<geneLocation type="plasmid" evidence="1">
    <name>pSM151B_Rh01</name>
</geneLocation>